<comment type="caution">
    <text evidence="2">The sequence shown here is derived from an EMBL/GenBank/DDBJ whole genome shotgun (WGS) entry which is preliminary data.</text>
</comment>
<keyword evidence="1" id="KW-0472">Membrane</keyword>
<dbReference type="EMBL" id="JAHCTB010000003">
    <property type="protein sequence ID" value="MBT0608036.1"/>
    <property type="molecule type" value="Genomic_DNA"/>
</dbReference>
<accession>A0ABS5S4A3</accession>
<evidence type="ECO:0000256" key="1">
    <source>
        <dbReference type="SAM" id="Phobius"/>
    </source>
</evidence>
<sequence>MDEDLRSFLKERAVQLEIQRTKALKMYYFYRIAKPLRTLLKGILILLFPVTFILPFLLPITIFVGVLFLALLVFNNPQEVYESNLKNDVLPTIFNKIRPNFTYSAKGYNNLALEESEILDKGFFANTIEIQGEDFVRGTIENIDVEFCEIKFLKEKTNYGKTAGGCFLSILLIPIELVRNLVNRNARPNEIFFGFIQDVDVYFSGFFMYADFHKEFDGRVLMMPKKNDKFKDRVNEIFQQKSLIKMSIENPYIDNNYNIYTTNPQTGYYVLSQSLIDKIHIVIEKEKALPIISFIQGKMYFLIPWDKNLFKADIFTKVEDERYFLRYIDEIESFEKIVRGLNLDVRIWSKT</sequence>
<dbReference type="InterPro" id="IPR021484">
    <property type="entry name" value="DUF3137"/>
</dbReference>
<keyword evidence="3" id="KW-1185">Reference proteome</keyword>
<gene>
    <name evidence="2" type="ORF">KIV10_07575</name>
</gene>
<keyword evidence="1" id="KW-1133">Transmembrane helix</keyword>
<dbReference type="Proteomes" id="UP001297092">
    <property type="component" value="Unassembled WGS sequence"/>
</dbReference>
<evidence type="ECO:0000313" key="3">
    <source>
        <dbReference type="Proteomes" id="UP001297092"/>
    </source>
</evidence>
<feature type="transmembrane region" description="Helical" evidence="1">
    <location>
        <begin position="43"/>
        <end position="74"/>
    </location>
</feature>
<dbReference type="RefSeq" id="WP_214112918.1">
    <property type="nucleotide sequence ID" value="NZ_JAHCTB010000003.1"/>
</dbReference>
<evidence type="ECO:0000313" key="2">
    <source>
        <dbReference type="EMBL" id="MBT0608036.1"/>
    </source>
</evidence>
<reference evidence="2 3" key="1">
    <citation type="submission" date="2021-05" db="EMBL/GenBank/DDBJ databases">
        <title>Aequorivita echinoideorum JCM 30378 genome.</title>
        <authorList>
            <person name="Zhang H."/>
            <person name="Li C."/>
        </authorList>
    </citation>
    <scope>NUCLEOTIDE SEQUENCE [LARGE SCALE GENOMIC DNA]</scope>
    <source>
        <strain evidence="2 3">JCM30378</strain>
    </source>
</reference>
<name>A0ABS5S4A3_9FLAO</name>
<protein>
    <submittedName>
        <fullName evidence="2">DUF3137 domain-containing protein</fullName>
    </submittedName>
</protein>
<dbReference type="Pfam" id="PF11335">
    <property type="entry name" value="DUF3137"/>
    <property type="match status" value="1"/>
</dbReference>
<organism evidence="2 3">
    <name type="scientific">Aequorivita echinoideorum</name>
    <dbReference type="NCBI Taxonomy" id="1549647"/>
    <lineage>
        <taxon>Bacteria</taxon>
        <taxon>Pseudomonadati</taxon>
        <taxon>Bacteroidota</taxon>
        <taxon>Flavobacteriia</taxon>
        <taxon>Flavobacteriales</taxon>
        <taxon>Flavobacteriaceae</taxon>
        <taxon>Aequorivita</taxon>
    </lineage>
</organism>
<proteinExistence type="predicted"/>
<keyword evidence="1" id="KW-0812">Transmembrane</keyword>